<evidence type="ECO:0000313" key="2">
    <source>
        <dbReference type="EMBL" id="KAJ7024117.1"/>
    </source>
</evidence>
<feature type="compositionally biased region" description="Basic residues" evidence="1">
    <location>
        <begin position="177"/>
        <end position="188"/>
    </location>
</feature>
<protein>
    <submittedName>
        <fullName evidence="2">Uncharacterized protein</fullName>
    </submittedName>
</protein>
<dbReference type="EMBL" id="JARJCM010000175">
    <property type="protein sequence ID" value="KAJ7024117.1"/>
    <property type="molecule type" value="Genomic_DNA"/>
</dbReference>
<organism evidence="2 4">
    <name type="scientific">Mycena alexandri</name>
    <dbReference type="NCBI Taxonomy" id="1745969"/>
    <lineage>
        <taxon>Eukaryota</taxon>
        <taxon>Fungi</taxon>
        <taxon>Dikarya</taxon>
        <taxon>Basidiomycota</taxon>
        <taxon>Agaricomycotina</taxon>
        <taxon>Agaricomycetes</taxon>
        <taxon>Agaricomycetidae</taxon>
        <taxon>Agaricales</taxon>
        <taxon>Marasmiineae</taxon>
        <taxon>Mycenaceae</taxon>
        <taxon>Mycena</taxon>
    </lineage>
</organism>
<dbReference type="Proteomes" id="UP001218188">
    <property type="component" value="Unassembled WGS sequence"/>
</dbReference>
<proteinExistence type="predicted"/>
<keyword evidence="4" id="KW-1185">Reference proteome</keyword>
<dbReference type="EMBL" id="JARJCM010000175">
    <property type="protein sequence ID" value="KAJ7024126.1"/>
    <property type="molecule type" value="Genomic_DNA"/>
</dbReference>
<accession>A0AAD6SEU4</accession>
<evidence type="ECO:0000313" key="3">
    <source>
        <dbReference type="EMBL" id="KAJ7024126.1"/>
    </source>
</evidence>
<name>A0AAD6SEU4_9AGAR</name>
<feature type="region of interest" description="Disordered" evidence="1">
    <location>
        <begin position="146"/>
        <end position="192"/>
    </location>
</feature>
<sequence>MSVKMTSVFNVARIPFTRSHVSHMRVDRLRRHSAYVKPKWTFISFGQLLVLLSSWFLRCFPLYGFEPTPASVNSNGTRTSDISTLFIHLQGHRRSHGPFGSDSDSDGEFEGSDCCVAAQNWVHFQHLSDASGDRLGCYAPAMRLRGGQGSDSEDSDDDCDSDSPGPPKKLKIDARAKKQATKSKGKGKAKADTAVVDPGIRVTLAGRNGAPGMFVDEVIDIYEAPECWDIPQHHRVAYILDLSTTPECLQLGKKTMTMDGHAKKQCQDAWDGGTGSKKQGLAKVTVLDKGAAIACRRSNLTCNGFYSCSLAAPDHLADFERWDSSGSATKDLISDPSRAAKIAEANDVVAIATAGHAVLRKFGTGNSNGKAYFVGCSNWKEGDGLKHRFTHIRPEVRESILYQLFRNEDIDFEDVEIIEGDCLQIVHPSKITANKRCPRVHYRDNKSVAGTLTKQRCPAELLILIPIDETDLRAVVIPKSGIAHNHPPFPRFKVPFAAARKYCSAIDAVGLIGTTTLRVDKAASTKTILGGLLPEELHPSLINKRKRRDMVKDARTERFPEGMGIRAVWNEFENEKSRAINDRYIHTVTMQTDMHVIITINPELALLVHDASWIMVDTTFAVVHGTTNEWKLLIWLSGLDKRTVIGRVWTNRATREAFVLVWNGIFDAIQQITGKAVNFQVFSRSSSLLGVIGDAEGAQAQGLGDVIILRGMNSSNVDGVATVTVDSILLFIWKTCLVHFKRGVLALESHVDDFTFNVLLGFPYLQTAHEIADYRAFSPGAKTQAHGFHVP</sequence>
<evidence type="ECO:0000256" key="1">
    <source>
        <dbReference type="SAM" id="MobiDB-lite"/>
    </source>
</evidence>
<evidence type="ECO:0000313" key="4">
    <source>
        <dbReference type="Proteomes" id="UP001218188"/>
    </source>
</evidence>
<comment type="caution">
    <text evidence="2">The sequence shown here is derived from an EMBL/GenBank/DDBJ whole genome shotgun (WGS) entry which is preliminary data.</text>
</comment>
<reference evidence="2" key="1">
    <citation type="submission" date="2023-03" db="EMBL/GenBank/DDBJ databases">
        <title>Massive genome expansion in bonnet fungi (Mycena s.s.) driven by repeated elements and novel gene families across ecological guilds.</title>
        <authorList>
            <consortium name="Lawrence Berkeley National Laboratory"/>
            <person name="Harder C.B."/>
            <person name="Miyauchi S."/>
            <person name="Viragh M."/>
            <person name="Kuo A."/>
            <person name="Thoen E."/>
            <person name="Andreopoulos B."/>
            <person name="Lu D."/>
            <person name="Skrede I."/>
            <person name="Drula E."/>
            <person name="Henrissat B."/>
            <person name="Morin E."/>
            <person name="Kohler A."/>
            <person name="Barry K."/>
            <person name="LaButti K."/>
            <person name="Morin E."/>
            <person name="Salamov A."/>
            <person name="Lipzen A."/>
            <person name="Mereny Z."/>
            <person name="Hegedus B."/>
            <person name="Baldrian P."/>
            <person name="Stursova M."/>
            <person name="Weitz H."/>
            <person name="Taylor A."/>
            <person name="Grigoriev I.V."/>
            <person name="Nagy L.G."/>
            <person name="Martin F."/>
            <person name="Kauserud H."/>
        </authorList>
    </citation>
    <scope>NUCLEOTIDE SEQUENCE</scope>
    <source>
        <strain evidence="2">CBHHK200</strain>
    </source>
</reference>
<feature type="compositionally biased region" description="Acidic residues" evidence="1">
    <location>
        <begin position="151"/>
        <end position="161"/>
    </location>
</feature>
<gene>
    <name evidence="2" type="ORF">C8F04DRAFT_1401327</name>
    <name evidence="3" type="ORF">C8F04DRAFT_1401328</name>
</gene>
<dbReference type="AlphaFoldDB" id="A0AAD6SEU4"/>